<feature type="chain" id="PRO_5001863975" evidence="1">
    <location>
        <begin position="24"/>
        <end position="133"/>
    </location>
</feature>
<feature type="signal peptide" evidence="1">
    <location>
        <begin position="1"/>
        <end position="23"/>
    </location>
</feature>
<organism evidence="2 3">
    <name type="scientific">Vibrio maritimus</name>
    <dbReference type="NCBI Taxonomy" id="990268"/>
    <lineage>
        <taxon>Bacteria</taxon>
        <taxon>Pseudomonadati</taxon>
        <taxon>Pseudomonadota</taxon>
        <taxon>Gammaproteobacteria</taxon>
        <taxon>Vibrionales</taxon>
        <taxon>Vibrionaceae</taxon>
        <taxon>Vibrio</taxon>
    </lineage>
</organism>
<reference evidence="2 3" key="2">
    <citation type="submission" date="2014-09" db="EMBL/GenBank/DDBJ databases">
        <authorList>
            <consortium name="NBRP consortium"/>
            <person name="Sawabe T."/>
            <person name="Meirelles P."/>
            <person name="Nakanishi M."/>
            <person name="Sayaka M."/>
            <person name="Hattori M."/>
            <person name="Ohkuma M."/>
        </authorList>
    </citation>
    <scope>NUCLEOTIDE SEQUENCE [LARGE SCALE GENOMIC DNA]</scope>
    <source>
        <strain evidence="2 3">JCM 19240</strain>
    </source>
</reference>
<evidence type="ECO:0000313" key="3">
    <source>
        <dbReference type="Proteomes" id="UP000029224"/>
    </source>
</evidence>
<keyword evidence="1" id="KW-0732">Signal</keyword>
<gene>
    <name evidence="2" type="ORF">JCM19240_6159</name>
</gene>
<dbReference type="Proteomes" id="UP000029224">
    <property type="component" value="Unassembled WGS sequence"/>
</dbReference>
<dbReference type="SUPFAM" id="SSF111369">
    <property type="entry name" value="HlyD-like secretion proteins"/>
    <property type="match status" value="1"/>
</dbReference>
<evidence type="ECO:0000256" key="1">
    <source>
        <dbReference type="SAM" id="SignalP"/>
    </source>
</evidence>
<name>A0A090TNA3_9VIBR</name>
<proteinExistence type="predicted"/>
<accession>A0A090TNA3</accession>
<dbReference type="AlphaFoldDB" id="A0A090TNA3"/>
<dbReference type="EMBL" id="BBMT01000002">
    <property type="protein sequence ID" value="GAL32727.1"/>
    <property type="molecule type" value="Genomic_DNA"/>
</dbReference>
<comment type="caution">
    <text evidence="2">The sequence shown here is derived from an EMBL/GenBank/DDBJ whole genome shotgun (WGS) entry which is preliminary data.</text>
</comment>
<evidence type="ECO:0000313" key="2">
    <source>
        <dbReference type="EMBL" id="GAL32727.1"/>
    </source>
</evidence>
<sequence length="133" mass="14405">MKSINKKLLFFPALAVGVVALIAAVNLRPDVPTKPAGDRSRVVDIMPLQPQMSAPVAIGFGRAEPKVQWQAIAEVTGAVIYKHPNLEKGTVIAAGTEILRIDPLDYELKLSQAIADLKSSQTQLARLIKKRPT</sequence>
<keyword evidence="3" id="KW-1185">Reference proteome</keyword>
<protein>
    <submittedName>
        <fullName evidence="2">Membrane fusion protein of RND family multidrug efflux pump</fullName>
    </submittedName>
</protein>
<reference evidence="2 3" key="1">
    <citation type="submission" date="2014-09" db="EMBL/GenBank/DDBJ databases">
        <title>Vibrio maritimus JCM 19240. (C210) whole genome shotgun sequence.</title>
        <authorList>
            <person name="Sawabe T."/>
            <person name="Meirelles P."/>
            <person name="Nakanishi M."/>
            <person name="Sayaka M."/>
            <person name="Hattori M."/>
            <person name="Ohkuma M."/>
        </authorList>
    </citation>
    <scope>NUCLEOTIDE SEQUENCE [LARGE SCALE GENOMIC DNA]</scope>
    <source>
        <strain evidence="2 3">JCM 19240</strain>
    </source>
</reference>